<dbReference type="EMBL" id="QLYX01000019">
    <property type="protein sequence ID" value="RAY11418.1"/>
    <property type="molecule type" value="Genomic_DNA"/>
</dbReference>
<dbReference type="GO" id="GO:0004674">
    <property type="term" value="F:protein serine/threonine kinase activity"/>
    <property type="evidence" value="ECO:0007669"/>
    <property type="project" value="UniProtKB-KW"/>
</dbReference>
<evidence type="ECO:0000256" key="2">
    <source>
        <dbReference type="SAM" id="MobiDB-lite"/>
    </source>
</evidence>
<dbReference type="OrthoDB" id="3480774at2"/>
<keyword evidence="1" id="KW-0723">Serine/threonine-protein kinase</keyword>
<dbReference type="InterPro" id="IPR036890">
    <property type="entry name" value="HATPase_C_sf"/>
</dbReference>
<dbReference type="CDD" id="cd16936">
    <property type="entry name" value="HATPase_RsbW-like"/>
    <property type="match status" value="1"/>
</dbReference>
<dbReference type="PANTHER" id="PTHR35526">
    <property type="entry name" value="ANTI-SIGMA-F FACTOR RSBW-RELATED"/>
    <property type="match status" value="1"/>
</dbReference>
<organism evidence="4 5">
    <name type="scientific">Actinomadura craniellae</name>
    <dbReference type="NCBI Taxonomy" id="2231787"/>
    <lineage>
        <taxon>Bacteria</taxon>
        <taxon>Bacillati</taxon>
        <taxon>Actinomycetota</taxon>
        <taxon>Actinomycetes</taxon>
        <taxon>Streptosporangiales</taxon>
        <taxon>Thermomonosporaceae</taxon>
        <taxon>Actinomadura</taxon>
    </lineage>
</organism>
<dbReference type="InterPro" id="IPR050267">
    <property type="entry name" value="Anti-sigma-factor_SerPK"/>
</dbReference>
<keyword evidence="1" id="KW-0808">Transferase</keyword>
<comment type="caution">
    <text evidence="4">The sequence shown here is derived from an EMBL/GenBank/DDBJ whole genome shotgun (WGS) entry which is preliminary data.</text>
</comment>
<name>A0A365GXC7_9ACTN</name>
<dbReference type="Gene3D" id="3.30.565.10">
    <property type="entry name" value="Histidine kinase-like ATPase, C-terminal domain"/>
    <property type="match status" value="1"/>
</dbReference>
<protein>
    <recommendedName>
        <fullName evidence="3">Histidine kinase/HSP90-like ATPase domain-containing protein</fullName>
    </recommendedName>
</protein>
<sequence>MPETAPWPASEQPPERRPFPTGIVKAIYDRRFSARADGARLELLSPERPAGSRFEEREVPVSDRAPAQVRRWATDALTRWGDTGAAEDAAIVFTELVTNACQASATRVIALIDPDAGPDVIEVCVWDDAPGLPRRCEPDFRAERGRGLFMVDALAVRWGHHPFSPAPGRPGKVVWADIARNGDGS</sequence>
<dbReference type="Pfam" id="PF13581">
    <property type="entry name" value="HATPase_c_2"/>
    <property type="match status" value="1"/>
</dbReference>
<proteinExistence type="predicted"/>
<feature type="domain" description="Histidine kinase/HSP90-like ATPase" evidence="3">
    <location>
        <begin position="66"/>
        <end position="155"/>
    </location>
</feature>
<keyword evidence="1" id="KW-0418">Kinase</keyword>
<dbReference type="Proteomes" id="UP000251891">
    <property type="component" value="Unassembled WGS sequence"/>
</dbReference>
<evidence type="ECO:0000313" key="5">
    <source>
        <dbReference type="Proteomes" id="UP000251891"/>
    </source>
</evidence>
<dbReference type="AlphaFoldDB" id="A0A365GXC7"/>
<evidence type="ECO:0000313" key="4">
    <source>
        <dbReference type="EMBL" id="RAY11418.1"/>
    </source>
</evidence>
<feature type="region of interest" description="Disordered" evidence="2">
    <location>
        <begin position="1"/>
        <end position="20"/>
    </location>
</feature>
<reference evidence="4 5" key="1">
    <citation type="submission" date="2018-06" db="EMBL/GenBank/DDBJ databases">
        <title>Actinomadura craniellae sp. nov. isolated from marine sponge Craniella sp.</title>
        <authorList>
            <person name="Li L."/>
            <person name="Xu Q.H."/>
            <person name="Lin H.W."/>
            <person name="Lu Y.H."/>
        </authorList>
    </citation>
    <scope>NUCLEOTIDE SEQUENCE [LARGE SCALE GENOMIC DNA]</scope>
    <source>
        <strain evidence="4 5">LHW63021</strain>
    </source>
</reference>
<gene>
    <name evidence="4" type="ORF">DPM19_30825</name>
</gene>
<dbReference type="PANTHER" id="PTHR35526:SF3">
    <property type="entry name" value="ANTI-SIGMA-F FACTOR RSBW"/>
    <property type="match status" value="1"/>
</dbReference>
<evidence type="ECO:0000256" key="1">
    <source>
        <dbReference type="ARBA" id="ARBA00022527"/>
    </source>
</evidence>
<evidence type="ECO:0000259" key="3">
    <source>
        <dbReference type="Pfam" id="PF13581"/>
    </source>
</evidence>
<dbReference type="InterPro" id="IPR003594">
    <property type="entry name" value="HATPase_dom"/>
</dbReference>
<dbReference type="SUPFAM" id="SSF55874">
    <property type="entry name" value="ATPase domain of HSP90 chaperone/DNA topoisomerase II/histidine kinase"/>
    <property type="match status" value="1"/>
</dbReference>
<accession>A0A365GXC7</accession>
<dbReference type="RefSeq" id="WP_111871610.1">
    <property type="nucleotide sequence ID" value="NZ_QLYX01000019.1"/>
</dbReference>
<keyword evidence="5" id="KW-1185">Reference proteome</keyword>